<sequence length="69" mass="7619">MRYIRLFAVSTGCMPVPGAIDTGGWQGEAPLGTELRYRLEEKVLKAGQKHSVLPFSAVELNEKAKRNMA</sequence>
<gene>
    <name evidence="1" type="ORF">FYJ39_13780</name>
</gene>
<comment type="caution">
    <text evidence="1">The sequence shown here is derived from an EMBL/GenBank/DDBJ whole genome shotgun (WGS) entry which is preliminary data.</text>
</comment>
<reference evidence="1 2" key="1">
    <citation type="submission" date="2019-08" db="EMBL/GenBank/DDBJ databases">
        <title>In-depth cultivation of the pig gut microbiome towards novel bacterial diversity and tailored functional studies.</title>
        <authorList>
            <person name="Wylensek D."/>
            <person name="Hitch T.C.A."/>
            <person name="Clavel T."/>
        </authorList>
    </citation>
    <scope>NUCLEOTIDE SEQUENCE [LARGE SCALE GENOMIC DNA]</scope>
    <source>
        <strain evidence="1 2">WCA-389-WT-23D1</strain>
    </source>
</reference>
<dbReference type="EMBL" id="VUMD01000012">
    <property type="protein sequence ID" value="MSS37616.1"/>
    <property type="molecule type" value="Genomic_DNA"/>
</dbReference>
<proteinExistence type="predicted"/>
<accession>A0A7X2TE49</accession>
<dbReference type="RefSeq" id="WP_154473058.1">
    <property type="nucleotide sequence ID" value="NZ_DBEWUL010000036.1"/>
</dbReference>
<name>A0A7X2TE49_9CLOT</name>
<keyword evidence="2" id="KW-1185">Reference proteome</keyword>
<organism evidence="1 2">
    <name type="scientific">Clostridium porci</name>
    <dbReference type="NCBI Taxonomy" id="2605778"/>
    <lineage>
        <taxon>Bacteria</taxon>
        <taxon>Bacillati</taxon>
        <taxon>Bacillota</taxon>
        <taxon>Clostridia</taxon>
        <taxon>Eubacteriales</taxon>
        <taxon>Clostridiaceae</taxon>
        <taxon>Clostridium</taxon>
    </lineage>
</organism>
<dbReference type="Proteomes" id="UP000429958">
    <property type="component" value="Unassembled WGS sequence"/>
</dbReference>
<dbReference type="AlphaFoldDB" id="A0A7X2TE49"/>
<evidence type="ECO:0000313" key="1">
    <source>
        <dbReference type="EMBL" id="MSS37616.1"/>
    </source>
</evidence>
<protein>
    <submittedName>
        <fullName evidence="1">Uncharacterized protein</fullName>
    </submittedName>
</protein>
<evidence type="ECO:0000313" key="2">
    <source>
        <dbReference type="Proteomes" id="UP000429958"/>
    </source>
</evidence>